<proteinExistence type="predicted"/>
<reference evidence="1" key="1">
    <citation type="submission" date="2021-02" db="EMBL/GenBank/DDBJ databases">
        <title>Thiocyanate and organic carbon inputs drive convergent selection for specific autotrophic Afipia and Thiobacillus strains within complex microbiomes.</title>
        <authorList>
            <person name="Huddy R.J."/>
            <person name="Sachdeva R."/>
            <person name="Kadzinga F."/>
            <person name="Kantor R.S."/>
            <person name="Harrison S.T.L."/>
            <person name="Banfield J.F."/>
        </authorList>
    </citation>
    <scope>NUCLEOTIDE SEQUENCE</scope>
    <source>
        <strain evidence="1">SCN18_10_11_15_R1_P_69_7</strain>
    </source>
</reference>
<accession>A0A9D8KZ05</accession>
<sequence length="107" mass="11661">MKTPEHYSDEATDAARYRKLKAQPQGWMLEYMRTSRPHGRTLDAALDALPPVSPKGGSDWEATDADISAWQQRHDLAGAFGSKTDARAAFEDARSAESAAGDAEVQP</sequence>
<dbReference type="EMBL" id="JAFKMG010000383">
    <property type="protein sequence ID" value="MBN8798517.1"/>
    <property type="molecule type" value="Genomic_DNA"/>
</dbReference>
<organism evidence="1 2">
    <name type="scientific">Stenotrophomonas nitritireducens</name>
    <dbReference type="NCBI Taxonomy" id="83617"/>
    <lineage>
        <taxon>Bacteria</taxon>
        <taxon>Pseudomonadati</taxon>
        <taxon>Pseudomonadota</taxon>
        <taxon>Gammaproteobacteria</taxon>
        <taxon>Lysobacterales</taxon>
        <taxon>Lysobacteraceae</taxon>
        <taxon>Stenotrophomonas</taxon>
    </lineage>
</organism>
<dbReference type="RefSeq" id="WP_273081301.1">
    <property type="nucleotide sequence ID" value="NZ_JAFKME010000004.1"/>
</dbReference>
<evidence type="ECO:0000313" key="1">
    <source>
        <dbReference type="EMBL" id="MBN8798517.1"/>
    </source>
</evidence>
<dbReference type="AlphaFoldDB" id="A0A9D8KZ05"/>
<evidence type="ECO:0000313" key="2">
    <source>
        <dbReference type="Proteomes" id="UP000664815"/>
    </source>
</evidence>
<protein>
    <submittedName>
        <fullName evidence="1">Uncharacterized protein</fullName>
    </submittedName>
</protein>
<name>A0A9D8KZ05_9GAMM</name>
<comment type="caution">
    <text evidence="1">The sequence shown here is derived from an EMBL/GenBank/DDBJ whole genome shotgun (WGS) entry which is preliminary data.</text>
</comment>
<dbReference type="Proteomes" id="UP000664815">
    <property type="component" value="Unassembled WGS sequence"/>
</dbReference>
<gene>
    <name evidence="1" type="ORF">J0H45_04025</name>
</gene>